<evidence type="ECO:0000313" key="2">
    <source>
        <dbReference type="Proteomes" id="UP000004935"/>
    </source>
</evidence>
<organism evidence="1 2">
    <name type="scientific">Anaerostipes caccae (strain DSM 14662 / CCUG 47493 / JCM 13470 / NCIMB 13811 / L1-92)</name>
    <dbReference type="NCBI Taxonomy" id="411490"/>
    <lineage>
        <taxon>Bacteria</taxon>
        <taxon>Bacillati</taxon>
        <taxon>Bacillota</taxon>
        <taxon>Clostridia</taxon>
        <taxon>Lachnospirales</taxon>
        <taxon>Lachnospiraceae</taxon>
        <taxon>Anaerostipes</taxon>
    </lineage>
</organism>
<comment type="caution">
    <text evidence="1">The sequence shown here is derived from an EMBL/GenBank/DDBJ whole genome shotgun (WGS) entry which is preliminary data.</text>
</comment>
<reference evidence="1" key="1">
    <citation type="submission" date="2007-11" db="EMBL/GenBank/DDBJ databases">
        <authorList>
            <person name="Fulton L."/>
            <person name="Clifton S."/>
            <person name="Fulton B."/>
            <person name="Xu J."/>
            <person name="Minx P."/>
            <person name="Pepin K.H."/>
            <person name="Johnson M."/>
            <person name="Thiruvilangam P."/>
            <person name="Bhonagiri V."/>
            <person name="Nash W.E."/>
            <person name="Mardis E.R."/>
            <person name="Wilson R.K."/>
        </authorList>
    </citation>
    <scope>NUCLEOTIDE SEQUENCE [LARGE SCALE GENOMIC DNA]</scope>
    <source>
        <strain evidence="1">DSM 14662</strain>
    </source>
</reference>
<dbReference type="STRING" id="411490.ANACAC_02073"/>
<dbReference type="AlphaFoldDB" id="B0MES3"/>
<proteinExistence type="predicted"/>
<name>B0MES3_ANACD</name>
<sequence length="40" mass="4792">MQFAPHLKCFCSSDSDKLNMTSFFFFTSLPHFFNYTVYNK</sequence>
<gene>
    <name evidence="1" type="ORF">ANACAC_02073</name>
</gene>
<protein>
    <submittedName>
        <fullName evidence="1">Uncharacterized protein</fullName>
    </submittedName>
</protein>
<evidence type="ECO:0000313" key="1">
    <source>
        <dbReference type="EMBL" id="EDR97461.1"/>
    </source>
</evidence>
<dbReference type="Proteomes" id="UP000004935">
    <property type="component" value="Unassembled WGS sequence"/>
</dbReference>
<keyword evidence="2" id="KW-1185">Reference proteome</keyword>
<reference evidence="1" key="2">
    <citation type="submission" date="2013-11" db="EMBL/GenBank/DDBJ databases">
        <title>Draft genome sequence of Anaerostipes caccae (DSM 14662).</title>
        <authorList>
            <person name="Sudarsanam P."/>
            <person name="Ley R."/>
            <person name="Guruge J."/>
            <person name="Turnbaugh P.J."/>
            <person name="Mahowald M."/>
            <person name="Liep D."/>
            <person name="Gordon J."/>
        </authorList>
    </citation>
    <scope>NUCLEOTIDE SEQUENCE</scope>
    <source>
        <strain evidence="1">DSM 14662</strain>
    </source>
</reference>
<accession>B0MES3</accession>
<dbReference type="EMBL" id="ABAX03000013">
    <property type="protein sequence ID" value="EDR97461.1"/>
    <property type="molecule type" value="Genomic_DNA"/>
</dbReference>
<dbReference type="HOGENOM" id="CLU_3283896_0_0_9"/>